<feature type="chain" id="PRO_5010574804" description="SurA N-terminal domain-containing protein" evidence="3">
    <location>
        <begin position="29"/>
        <end position="310"/>
    </location>
</feature>
<evidence type="ECO:0000259" key="4">
    <source>
        <dbReference type="Pfam" id="PF09312"/>
    </source>
</evidence>
<keyword evidence="2" id="KW-0413">Isomerase</keyword>
<feature type="domain" description="SurA N-terminal" evidence="4">
    <location>
        <begin position="31"/>
        <end position="136"/>
    </location>
</feature>
<keyword evidence="6" id="KW-1185">Reference proteome</keyword>
<evidence type="ECO:0000313" key="6">
    <source>
        <dbReference type="Proteomes" id="UP000185783"/>
    </source>
</evidence>
<dbReference type="Proteomes" id="UP000185783">
    <property type="component" value="Unassembled WGS sequence"/>
</dbReference>
<proteinExistence type="predicted"/>
<reference evidence="5 6" key="1">
    <citation type="submission" date="2016-03" db="EMBL/GenBank/DDBJ databases">
        <title>Genome sequence of Nesiotobacter sp. nov., a moderately halophilic alphaproteobacterium isolated from the Yellow Sea, China.</title>
        <authorList>
            <person name="Zhang G."/>
            <person name="Zhang R."/>
        </authorList>
    </citation>
    <scope>NUCLEOTIDE SEQUENCE [LARGE SCALE GENOMIC DNA]</scope>
    <source>
        <strain evidence="5 6">WB1-6</strain>
    </source>
</reference>
<dbReference type="InterPro" id="IPR050280">
    <property type="entry name" value="OMP_Chaperone_SurA"/>
</dbReference>
<organism evidence="5 6">
    <name type="scientific">Pseudovibrio exalbescens</name>
    <dbReference type="NCBI Taxonomy" id="197461"/>
    <lineage>
        <taxon>Bacteria</taxon>
        <taxon>Pseudomonadati</taxon>
        <taxon>Pseudomonadota</taxon>
        <taxon>Alphaproteobacteria</taxon>
        <taxon>Hyphomicrobiales</taxon>
        <taxon>Stappiaceae</taxon>
        <taxon>Pseudovibrio</taxon>
    </lineage>
</organism>
<dbReference type="OrthoDB" id="9791746at2"/>
<gene>
    <name evidence="5" type="ORF">A3843_14675</name>
</gene>
<dbReference type="InterPro" id="IPR015391">
    <property type="entry name" value="SurA_N"/>
</dbReference>
<dbReference type="PANTHER" id="PTHR47637:SF1">
    <property type="entry name" value="CHAPERONE SURA"/>
    <property type="match status" value="1"/>
</dbReference>
<dbReference type="PANTHER" id="PTHR47637">
    <property type="entry name" value="CHAPERONE SURA"/>
    <property type="match status" value="1"/>
</dbReference>
<sequence length="310" mass="34913">MKTSRFSAIVLATFFVALAGALALPAQAATRIELVVNDKPITSYDLTQRTRLIVLTTRSSQGAAKRRAKNELIEETLKLQEAERVGVSVSDSDVNSAFADIAQRVKLSPSQFTQALGQNGINSKTLKDRLRAEIAWRDVVMRRFRATVRINQSDIVAALRDRSDDMSSTTVEYDLQRVIFVVPENASASKKRQRQNEMRKLRSRFTSCREGLRIAGGLREVVVRPIGKRLENDLSPGLKEQLDDISVGRLTRPQEMPQGYEMIALCDKRTIESDAAARSEVEGELRNEQGQRLARRYLHELRTTAVIEER</sequence>
<evidence type="ECO:0000313" key="5">
    <source>
        <dbReference type="EMBL" id="OKL42987.1"/>
    </source>
</evidence>
<dbReference type="GO" id="GO:0003755">
    <property type="term" value="F:peptidyl-prolyl cis-trans isomerase activity"/>
    <property type="evidence" value="ECO:0007669"/>
    <property type="project" value="UniProtKB-KW"/>
</dbReference>
<dbReference type="EMBL" id="LVVZ01000022">
    <property type="protein sequence ID" value="OKL42987.1"/>
    <property type="molecule type" value="Genomic_DNA"/>
</dbReference>
<dbReference type="RefSeq" id="WP_051269553.1">
    <property type="nucleotide sequence ID" value="NZ_LVVZ01000022.1"/>
</dbReference>
<feature type="signal peptide" evidence="3">
    <location>
        <begin position="1"/>
        <end position="28"/>
    </location>
</feature>
<accession>A0A1U7JE42</accession>
<dbReference type="Gene3D" id="1.10.4030.10">
    <property type="entry name" value="Porin chaperone SurA, peptide-binding domain"/>
    <property type="match status" value="1"/>
</dbReference>
<dbReference type="Pfam" id="PF09312">
    <property type="entry name" value="SurA_N"/>
    <property type="match status" value="1"/>
</dbReference>
<evidence type="ECO:0000256" key="3">
    <source>
        <dbReference type="SAM" id="SignalP"/>
    </source>
</evidence>
<dbReference type="InterPro" id="IPR027304">
    <property type="entry name" value="Trigger_fact/SurA_dom_sf"/>
</dbReference>
<dbReference type="AlphaFoldDB" id="A0A1U7JE42"/>
<comment type="caution">
    <text evidence="5">The sequence shown here is derived from an EMBL/GenBank/DDBJ whole genome shotgun (WGS) entry which is preliminary data.</text>
</comment>
<dbReference type="SUPFAM" id="SSF109998">
    <property type="entry name" value="Triger factor/SurA peptide-binding domain-like"/>
    <property type="match status" value="1"/>
</dbReference>
<evidence type="ECO:0000256" key="1">
    <source>
        <dbReference type="ARBA" id="ARBA00022729"/>
    </source>
</evidence>
<protein>
    <recommendedName>
        <fullName evidence="4">SurA N-terminal domain-containing protein</fullName>
    </recommendedName>
</protein>
<keyword evidence="2" id="KW-0697">Rotamase</keyword>
<name>A0A1U7JE42_9HYPH</name>
<dbReference type="STRING" id="197461.A3843_14675"/>
<keyword evidence="1 3" id="KW-0732">Signal</keyword>
<evidence type="ECO:0000256" key="2">
    <source>
        <dbReference type="ARBA" id="ARBA00023110"/>
    </source>
</evidence>